<dbReference type="InterPro" id="IPR012296">
    <property type="entry name" value="Nuclease_put_TT1808"/>
</dbReference>
<dbReference type="Gene3D" id="3.90.1570.10">
    <property type="entry name" value="tt1808, chain A"/>
    <property type="match status" value="1"/>
</dbReference>
<dbReference type="eggNOG" id="COG4636">
    <property type="taxonomic scope" value="Bacteria"/>
</dbReference>
<protein>
    <recommendedName>
        <fullName evidence="1">Putative restriction endonuclease domain-containing protein</fullName>
    </recommendedName>
</protein>
<dbReference type="AlphaFoldDB" id="G0V3X1"/>
<dbReference type="InterPro" id="IPR008538">
    <property type="entry name" value="Uma2"/>
</dbReference>
<dbReference type="STRING" id="857293.CAAU_0162"/>
<dbReference type="CDD" id="cd06260">
    <property type="entry name" value="DUF820-like"/>
    <property type="match status" value="1"/>
</dbReference>
<dbReference type="RefSeq" id="WP_008907534.1">
    <property type="nucleotide sequence ID" value="NZ_CAKP01000005.1"/>
</dbReference>
<dbReference type="Proteomes" id="UP000007652">
    <property type="component" value="Unassembled WGS sequence"/>
</dbReference>
<name>G0V3X1_9CLOT</name>
<reference evidence="2 3" key="1">
    <citation type="journal article" date="2011" name="J. Bacteriol.">
        <title>Draft genome sequence of Caloramator australicus strain RC3T, a thermoanaerobe from the Great Artesian Basin of Australia.</title>
        <authorList>
            <person name="Ogg C.D."/>
            <person name="Patel B.K.C."/>
        </authorList>
    </citation>
    <scope>NUCLEOTIDE SEQUENCE [LARGE SCALE GENOMIC DNA]</scope>
    <source>
        <strain evidence="2 3">RC3</strain>
    </source>
</reference>
<dbReference type="PANTHER" id="PTHR36558:SF1">
    <property type="entry name" value="RESTRICTION ENDONUCLEASE DOMAIN-CONTAINING PROTEIN-RELATED"/>
    <property type="match status" value="1"/>
</dbReference>
<evidence type="ECO:0000313" key="2">
    <source>
        <dbReference type="EMBL" id="CCC57811.1"/>
    </source>
</evidence>
<dbReference type="Pfam" id="PF05685">
    <property type="entry name" value="Uma2"/>
    <property type="match status" value="1"/>
</dbReference>
<accession>G0V3X1</accession>
<dbReference type="EMBL" id="CAKP01000005">
    <property type="protein sequence ID" value="CCC57811.1"/>
    <property type="molecule type" value="Genomic_DNA"/>
</dbReference>
<comment type="caution">
    <text evidence="2">The sequence shown here is derived from an EMBL/GenBank/DDBJ whole genome shotgun (WGS) entry which is preliminary data.</text>
</comment>
<dbReference type="PANTHER" id="PTHR36558">
    <property type="entry name" value="GLR1098 PROTEIN"/>
    <property type="match status" value="1"/>
</dbReference>
<dbReference type="SUPFAM" id="SSF52980">
    <property type="entry name" value="Restriction endonuclease-like"/>
    <property type="match status" value="1"/>
</dbReference>
<organism evidence="2 3">
    <name type="scientific">Caloramator australicus RC3</name>
    <dbReference type="NCBI Taxonomy" id="857293"/>
    <lineage>
        <taxon>Bacteria</taxon>
        <taxon>Bacillati</taxon>
        <taxon>Bacillota</taxon>
        <taxon>Clostridia</taxon>
        <taxon>Eubacteriales</taxon>
        <taxon>Clostridiaceae</taxon>
        <taxon>Caloramator</taxon>
    </lineage>
</organism>
<keyword evidence="3" id="KW-1185">Reference proteome</keyword>
<dbReference type="InterPro" id="IPR011335">
    <property type="entry name" value="Restrct_endonuc-II-like"/>
</dbReference>
<evidence type="ECO:0000313" key="3">
    <source>
        <dbReference type="Proteomes" id="UP000007652"/>
    </source>
</evidence>
<gene>
    <name evidence="2" type="ORF">CAAU_0162</name>
</gene>
<proteinExistence type="predicted"/>
<dbReference type="OrthoDB" id="9808428at2"/>
<feature type="domain" description="Putative restriction endonuclease" evidence="1">
    <location>
        <begin position="11"/>
        <end position="178"/>
    </location>
</feature>
<sequence length="184" mass="21552">MLPQYRKITYDEFLKLDNGDDLLEYIDGEVYLLSSPSAEHQRTLLNLATEFNLFFKGKECEVFIAPYDVVLSKEDDKNIHQVQPDLMVICNKDGIKENKYVGVPDLIVEVMSPSNTSHDRIRKFNLYMRYGVKEYWLINPKFKTIEINMLNEEGFYEQVGVYKGDDIAKSILFEELDINLKDIF</sequence>
<evidence type="ECO:0000259" key="1">
    <source>
        <dbReference type="Pfam" id="PF05685"/>
    </source>
</evidence>